<sequence length="207" mass="24319">MEYESNYQKLCVTWRERFLTWDHEGIYKNLNLQGCSPDYLEILYFGRPYRIDRGTGIITNLQDPEDEITFSTQMAIYHLFYYSKEKPRNSGEWIPFRQVKGAAPFESAFKKMVLAPFAQSFSGKKELLEERGRELGFVRINRGDVGFYAEAFPCIPLQFIFWDGDDEFPAQANILFDKNITDFTHEEMVVLIAEEGVDRFLGKKTRR</sequence>
<organism evidence="2 3">
    <name type="scientific">Lactonifactor longoviformis DSM 17459</name>
    <dbReference type="NCBI Taxonomy" id="1122155"/>
    <lineage>
        <taxon>Bacteria</taxon>
        <taxon>Bacillati</taxon>
        <taxon>Bacillota</taxon>
        <taxon>Clostridia</taxon>
        <taxon>Eubacteriales</taxon>
        <taxon>Clostridiaceae</taxon>
        <taxon>Lactonifactor</taxon>
    </lineage>
</organism>
<dbReference type="InterPro" id="IPR024264">
    <property type="entry name" value="DUF3786"/>
</dbReference>
<evidence type="ECO:0000313" key="2">
    <source>
        <dbReference type="EMBL" id="SHE80676.1"/>
    </source>
</evidence>
<dbReference type="EMBL" id="FQVI01000006">
    <property type="protein sequence ID" value="SHE80676.1"/>
    <property type="molecule type" value="Genomic_DNA"/>
</dbReference>
<dbReference type="AlphaFoldDB" id="A0A1M4WHH2"/>
<dbReference type="Pfam" id="PF12654">
    <property type="entry name" value="DUF3786"/>
    <property type="match status" value="1"/>
</dbReference>
<accession>A0A1M4WHH2</accession>
<feature type="domain" description="DUF3786" evidence="1">
    <location>
        <begin position="23"/>
        <end position="195"/>
    </location>
</feature>
<dbReference type="Proteomes" id="UP000184245">
    <property type="component" value="Unassembled WGS sequence"/>
</dbReference>
<dbReference type="STRING" id="1122155.SAMN02745158_01619"/>
<reference evidence="2 3" key="1">
    <citation type="submission" date="2016-11" db="EMBL/GenBank/DDBJ databases">
        <authorList>
            <person name="Jaros S."/>
            <person name="Januszkiewicz K."/>
            <person name="Wedrychowicz H."/>
        </authorList>
    </citation>
    <scope>NUCLEOTIDE SEQUENCE [LARGE SCALE GENOMIC DNA]</scope>
    <source>
        <strain evidence="2 3">DSM 17459</strain>
    </source>
</reference>
<dbReference type="RefSeq" id="WP_072850687.1">
    <property type="nucleotide sequence ID" value="NZ_FQVI01000006.1"/>
</dbReference>
<proteinExistence type="predicted"/>
<protein>
    <recommendedName>
        <fullName evidence="1">DUF3786 domain-containing protein</fullName>
    </recommendedName>
</protein>
<evidence type="ECO:0000313" key="3">
    <source>
        <dbReference type="Proteomes" id="UP000184245"/>
    </source>
</evidence>
<name>A0A1M4WHH2_9CLOT</name>
<keyword evidence="3" id="KW-1185">Reference proteome</keyword>
<gene>
    <name evidence="2" type="ORF">SAMN02745158_01619</name>
</gene>
<evidence type="ECO:0000259" key="1">
    <source>
        <dbReference type="Pfam" id="PF12654"/>
    </source>
</evidence>
<dbReference type="OrthoDB" id="159408at2"/>